<evidence type="ECO:0000313" key="2">
    <source>
        <dbReference type="EMBL" id="RXN03315.1"/>
    </source>
</evidence>
<reference evidence="2 4" key="1">
    <citation type="submission" date="2018-03" db="EMBL/GenBank/DDBJ databases">
        <title>Draft genome sequence of Rohu Carp (Labeo rohita).</title>
        <authorList>
            <person name="Das P."/>
            <person name="Kushwaha B."/>
            <person name="Joshi C.G."/>
            <person name="Kumar D."/>
            <person name="Nagpure N.S."/>
            <person name="Sahoo L."/>
            <person name="Das S.P."/>
            <person name="Bit A."/>
            <person name="Patnaik S."/>
            <person name="Meher P.K."/>
            <person name="Jayasankar P."/>
            <person name="Koringa P.G."/>
            <person name="Patel N.V."/>
            <person name="Hinsu A.T."/>
            <person name="Kumar R."/>
            <person name="Pandey M."/>
            <person name="Agarwal S."/>
            <person name="Srivastava S."/>
            <person name="Singh M."/>
            <person name="Iquebal M.A."/>
            <person name="Jaiswal S."/>
            <person name="Angadi U.B."/>
            <person name="Kumar N."/>
            <person name="Raza M."/>
            <person name="Shah T.M."/>
            <person name="Rai A."/>
            <person name="Jena J.K."/>
        </authorList>
    </citation>
    <scope>NUCLEOTIDE SEQUENCE [LARGE SCALE GENOMIC DNA]</scope>
    <source>
        <strain evidence="2">DASCIFA01</strain>
        <tissue evidence="2">Testis</tissue>
    </source>
</reference>
<protein>
    <submittedName>
        <fullName evidence="2">Uncharacterized protein</fullName>
    </submittedName>
</protein>
<gene>
    <name evidence="3" type="ORF">ROHU_028829</name>
    <name evidence="2" type="ORF">ROHU_034467</name>
</gene>
<proteinExistence type="predicted"/>
<dbReference type="EMBL" id="QBIY01012916">
    <property type="protein sequence ID" value="RXN14191.1"/>
    <property type="molecule type" value="Genomic_DNA"/>
</dbReference>
<evidence type="ECO:0000313" key="3">
    <source>
        <dbReference type="EMBL" id="RXN14191.1"/>
    </source>
</evidence>
<accession>A0A498LDC3</accession>
<evidence type="ECO:0000313" key="4">
    <source>
        <dbReference type="Proteomes" id="UP000290572"/>
    </source>
</evidence>
<keyword evidence="4" id="KW-1185">Reference proteome</keyword>
<feature type="region of interest" description="Disordered" evidence="1">
    <location>
        <begin position="77"/>
        <end position="99"/>
    </location>
</feature>
<comment type="caution">
    <text evidence="2">The sequence shown here is derived from an EMBL/GenBank/DDBJ whole genome shotgun (WGS) entry which is preliminary data.</text>
</comment>
<name>A0A498LDC3_LABRO</name>
<dbReference type="Proteomes" id="UP000290572">
    <property type="component" value="Unassembled WGS sequence"/>
</dbReference>
<dbReference type="AlphaFoldDB" id="A0A498LDC3"/>
<organism evidence="2 4">
    <name type="scientific">Labeo rohita</name>
    <name type="common">Indian major carp</name>
    <name type="synonym">Cyprinus rohita</name>
    <dbReference type="NCBI Taxonomy" id="84645"/>
    <lineage>
        <taxon>Eukaryota</taxon>
        <taxon>Metazoa</taxon>
        <taxon>Chordata</taxon>
        <taxon>Craniata</taxon>
        <taxon>Vertebrata</taxon>
        <taxon>Euteleostomi</taxon>
        <taxon>Actinopterygii</taxon>
        <taxon>Neopterygii</taxon>
        <taxon>Teleostei</taxon>
        <taxon>Ostariophysi</taxon>
        <taxon>Cypriniformes</taxon>
        <taxon>Cyprinidae</taxon>
        <taxon>Labeoninae</taxon>
        <taxon>Labeonini</taxon>
        <taxon>Labeo</taxon>
    </lineage>
</organism>
<dbReference type="EMBL" id="QBIY01013484">
    <property type="protein sequence ID" value="RXN03315.1"/>
    <property type="molecule type" value="Genomic_DNA"/>
</dbReference>
<evidence type="ECO:0000256" key="1">
    <source>
        <dbReference type="SAM" id="MobiDB-lite"/>
    </source>
</evidence>
<sequence>MSTEDISEQPTLTVLATKVSQVALIQPVMVKEAMSETPAVSVVPPEAVPERPALSMLAIEVILEALIQPVIATEAISEHPRSPSHSHGGDSQAASCLGR</sequence>